<sequence length="251" mass="27724">MTHFVTQRGENHPGDPFSSFNLGRHSGEDLTRVMRNRAALCRALSIPSSALVQPRQVHGNEVLSIPPNFLSWKDTEQMEYVSRADGLVTDLPRVCLAVSTADCVPLLFYDSRRRVIGASHAGWRGTVGHIALRTVEVMQGIYGSNPENIYVAIGPSIGESAFEVGDEVADAFATAYPVHRRKIISPRRGDNGRHHIDLWVANRADLLSAGIRDEHISVAGICTYTRNDLFFSSRRAGGKLFGRFLSGIFLH</sequence>
<dbReference type="InterPro" id="IPR011324">
    <property type="entry name" value="Cytotoxic_necrot_fac-like_cat"/>
</dbReference>
<gene>
    <name evidence="12" type="primary">pgeF</name>
    <name evidence="12" type="ORF">IAD06_08170</name>
</gene>
<evidence type="ECO:0000256" key="7">
    <source>
        <dbReference type="ARBA" id="ARBA00047989"/>
    </source>
</evidence>
<evidence type="ECO:0000256" key="5">
    <source>
        <dbReference type="ARBA" id="ARBA00022801"/>
    </source>
</evidence>
<comment type="catalytic activity">
    <reaction evidence="8">
        <text>adenosine + phosphate = alpha-D-ribose 1-phosphate + adenine</text>
        <dbReference type="Rhea" id="RHEA:27642"/>
        <dbReference type="ChEBI" id="CHEBI:16335"/>
        <dbReference type="ChEBI" id="CHEBI:16708"/>
        <dbReference type="ChEBI" id="CHEBI:43474"/>
        <dbReference type="ChEBI" id="CHEBI:57720"/>
        <dbReference type="EC" id="2.4.2.1"/>
    </reaction>
    <physiologicalReaction direction="left-to-right" evidence="8">
        <dbReference type="Rhea" id="RHEA:27643"/>
    </physiologicalReaction>
</comment>
<dbReference type="PANTHER" id="PTHR30616">
    <property type="entry name" value="UNCHARACTERIZED PROTEIN YFIH"/>
    <property type="match status" value="1"/>
</dbReference>
<dbReference type="SUPFAM" id="SSF64438">
    <property type="entry name" value="CNF1/YfiH-like putative cysteine hydrolases"/>
    <property type="match status" value="1"/>
</dbReference>
<evidence type="ECO:0000256" key="10">
    <source>
        <dbReference type="RuleBase" id="RU361274"/>
    </source>
</evidence>
<evidence type="ECO:0000256" key="1">
    <source>
        <dbReference type="ARBA" id="ARBA00000553"/>
    </source>
</evidence>
<proteinExistence type="inferred from homology"/>
<evidence type="ECO:0000256" key="6">
    <source>
        <dbReference type="ARBA" id="ARBA00022833"/>
    </source>
</evidence>
<dbReference type="Proteomes" id="UP000886722">
    <property type="component" value="Unassembled WGS sequence"/>
</dbReference>
<protein>
    <recommendedName>
        <fullName evidence="10">Purine nucleoside phosphorylase</fullName>
    </recommendedName>
</protein>
<evidence type="ECO:0000256" key="2">
    <source>
        <dbReference type="ARBA" id="ARBA00007353"/>
    </source>
</evidence>
<accession>A0A9D1GFU3</accession>
<dbReference type="Gene3D" id="3.60.140.10">
    <property type="entry name" value="CNF1/YfiH-like putative cysteine hydrolases"/>
    <property type="match status" value="1"/>
</dbReference>
<dbReference type="AlphaFoldDB" id="A0A9D1GFU3"/>
<dbReference type="EMBL" id="DVKT01000062">
    <property type="protein sequence ID" value="HIT39991.1"/>
    <property type="molecule type" value="Genomic_DNA"/>
</dbReference>
<keyword evidence="6" id="KW-0862">Zinc</keyword>
<evidence type="ECO:0000313" key="13">
    <source>
        <dbReference type="Proteomes" id="UP000886722"/>
    </source>
</evidence>
<evidence type="ECO:0000313" key="12">
    <source>
        <dbReference type="EMBL" id="HIT39991.1"/>
    </source>
</evidence>
<reference evidence="12" key="1">
    <citation type="submission" date="2020-10" db="EMBL/GenBank/DDBJ databases">
        <authorList>
            <person name="Gilroy R."/>
        </authorList>
    </citation>
    <scope>NUCLEOTIDE SEQUENCE</scope>
    <source>
        <strain evidence="12">21143</strain>
    </source>
</reference>
<comment type="catalytic activity">
    <reaction evidence="1">
        <text>inosine + phosphate = alpha-D-ribose 1-phosphate + hypoxanthine</text>
        <dbReference type="Rhea" id="RHEA:27646"/>
        <dbReference type="ChEBI" id="CHEBI:17368"/>
        <dbReference type="ChEBI" id="CHEBI:17596"/>
        <dbReference type="ChEBI" id="CHEBI:43474"/>
        <dbReference type="ChEBI" id="CHEBI:57720"/>
        <dbReference type="EC" id="2.4.2.1"/>
    </reaction>
    <physiologicalReaction direction="left-to-right" evidence="1">
        <dbReference type="Rhea" id="RHEA:27647"/>
    </physiologicalReaction>
</comment>
<dbReference type="GO" id="GO:0016787">
    <property type="term" value="F:hydrolase activity"/>
    <property type="evidence" value="ECO:0007669"/>
    <property type="project" value="UniProtKB-KW"/>
</dbReference>
<comment type="catalytic activity">
    <reaction evidence="7">
        <text>adenosine + H2O + H(+) = inosine + NH4(+)</text>
        <dbReference type="Rhea" id="RHEA:24408"/>
        <dbReference type="ChEBI" id="CHEBI:15377"/>
        <dbReference type="ChEBI" id="CHEBI:15378"/>
        <dbReference type="ChEBI" id="CHEBI:16335"/>
        <dbReference type="ChEBI" id="CHEBI:17596"/>
        <dbReference type="ChEBI" id="CHEBI:28938"/>
        <dbReference type="EC" id="3.5.4.4"/>
    </reaction>
    <physiologicalReaction direction="left-to-right" evidence="7">
        <dbReference type="Rhea" id="RHEA:24409"/>
    </physiologicalReaction>
</comment>
<evidence type="ECO:0000256" key="9">
    <source>
        <dbReference type="ARBA" id="ARBA00049893"/>
    </source>
</evidence>
<keyword evidence="5" id="KW-0378">Hydrolase</keyword>
<name>A0A9D1GFU3_9BACT</name>
<keyword evidence="4" id="KW-0479">Metal-binding</keyword>
<dbReference type="Pfam" id="PF02578">
    <property type="entry name" value="Cu-oxidase_4"/>
    <property type="match status" value="1"/>
</dbReference>
<evidence type="ECO:0000256" key="4">
    <source>
        <dbReference type="ARBA" id="ARBA00022723"/>
    </source>
</evidence>
<evidence type="ECO:0000256" key="11">
    <source>
        <dbReference type="SAM" id="MobiDB-lite"/>
    </source>
</evidence>
<dbReference type="InterPro" id="IPR003730">
    <property type="entry name" value="Cu_polyphenol_OxRdtase"/>
</dbReference>
<dbReference type="InterPro" id="IPR038371">
    <property type="entry name" value="Cu_polyphenol_OxRdtase_sf"/>
</dbReference>
<evidence type="ECO:0000256" key="8">
    <source>
        <dbReference type="ARBA" id="ARBA00048968"/>
    </source>
</evidence>
<dbReference type="NCBIfam" id="TIGR00726">
    <property type="entry name" value="peptidoglycan editing factor PgeF"/>
    <property type="match status" value="1"/>
</dbReference>
<dbReference type="CDD" id="cd16833">
    <property type="entry name" value="YfiH"/>
    <property type="match status" value="1"/>
</dbReference>
<evidence type="ECO:0000256" key="3">
    <source>
        <dbReference type="ARBA" id="ARBA00022679"/>
    </source>
</evidence>
<comment type="caution">
    <text evidence="12">The sequence shown here is derived from an EMBL/GenBank/DDBJ whole genome shotgun (WGS) entry which is preliminary data.</text>
</comment>
<reference evidence="12" key="2">
    <citation type="journal article" date="2021" name="PeerJ">
        <title>Extensive microbial diversity within the chicken gut microbiome revealed by metagenomics and culture.</title>
        <authorList>
            <person name="Gilroy R."/>
            <person name="Ravi A."/>
            <person name="Getino M."/>
            <person name="Pursley I."/>
            <person name="Horton D.L."/>
            <person name="Alikhan N.F."/>
            <person name="Baker D."/>
            <person name="Gharbi K."/>
            <person name="Hall N."/>
            <person name="Watson M."/>
            <person name="Adriaenssens E.M."/>
            <person name="Foster-Nyarko E."/>
            <person name="Jarju S."/>
            <person name="Secka A."/>
            <person name="Antonio M."/>
            <person name="Oren A."/>
            <person name="Chaudhuri R.R."/>
            <person name="La Ragione R."/>
            <person name="Hildebrand F."/>
            <person name="Pallen M.J."/>
        </authorList>
    </citation>
    <scope>NUCLEOTIDE SEQUENCE</scope>
    <source>
        <strain evidence="12">21143</strain>
    </source>
</reference>
<comment type="similarity">
    <text evidence="2 10">Belongs to the purine nucleoside phosphorylase YfiH/LACC1 family.</text>
</comment>
<organism evidence="12 13">
    <name type="scientific">Candidatus Caccoplasma intestinavium</name>
    <dbReference type="NCBI Taxonomy" id="2840716"/>
    <lineage>
        <taxon>Bacteria</taxon>
        <taxon>Pseudomonadati</taxon>
        <taxon>Bacteroidota</taxon>
        <taxon>Bacteroidia</taxon>
        <taxon>Bacteroidales</taxon>
        <taxon>Bacteroidaceae</taxon>
        <taxon>Bacteroidaceae incertae sedis</taxon>
        <taxon>Candidatus Caccoplasma</taxon>
    </lineage>
</organism>
<dbReference type="GO" id="GO:0005507">
    <property type="term" value="F:copper ion binding"/>
    <property type="evidence" value="ECO:0007669"/>
    <property type="project" value="TreeGrafter"/>
</dbReference>
<dbReference type="PANTHER" id="PTHR30616:SF2">
    <property type="entry name" value="PURINE NUCLEOSIDE PHOSPHORYLASE LACC1"/>
    <property type="match status" value="1"/>
</dbReference>
<dbReference type="GO" id="GO:0017061">
    <property type="term" value="F:S-methyl-5-thioadenosine phosphorylase activity"/>
    <property type="evidence" value="ECO:0007669"/>
    <property type="project" value="UniProtKB-EC"/>
</dbReference>
<feature type="region of interest" description="Disordered" evidence="11">
    <location>
        <begin position="1"/>
        <end position="23"/>
    </location>
</feature>
<keyword evidence="3" id="KW-0808">Transferase</keyword>
<comment type="catalytic activity">
    <reaction evidence="9">
        <text>S-methyl-5'-thioadenosine + phosphate = 5-(methylsulfanyl)-alpha-D-ribose 1-phosphate + adenine</text>
        <dbReference type="Rhea" id="RHEA:11852"/>
        <dbReference type="ChEBI" id="CHEBI:16708"/>
        <dbReference type="ChEBI" id="CHEBI:17509"/>
        <dbReference type="ChEBI" id="CHEBI:43474"/>
        <dbReference type="ChEBI" id="CHEBI:58533"/>
        <dbReference type="EC" id="2.4.2.28"/>
    </reaction>
    <physiologicalReaction direction="left-to-right" evidence="9">
        <dbReference type="Rhea" id="RHEA:11853"/>
    </physiologicalReaction>
</comment>